<dbReference type="Gene3D" id="3.40.50.2000">
    <property type="entry name" value="Glycogen Phosphorylase B"/>
    <property type="match status" value="1"/>
</dbReference>
<dbReference type="InterPro" id="IPR050194">
    <property type="entry name" value="Glycosyltransferase_grp1"/>
</dbReference>
<protein>
    <submittedName>
        <fullName evidence="1">Glycosyltransferase</fullName>
        <ecNumber evidence="1">2.4.-.-</ecNumber>
    </submittedName>
</protein>
<gene>
    <name evidence="1" type="ORF">P0O15_09575</name>
</gene>
<sequence>MKIMLLANQPEKTTRLQMFRGTLEELGYDVVVPTFNSINWEKIARKAEKAVEGERPEVVHVFNVPDVIYRNLPKLRGSHFDKLIYDYRSPWGVEMQMTFGPLGKIVGEHFERNLASSADAITTVNYPLGEKVRSYIGAEEADIHVIPNYPKRSFIKKSENVDSSDEAMVFVGRISHQEGVKNLMNIVQNFPDEEIWIVGDGPFARWHLRRKHKHAKLLGWQPHDEVARLIRRAKLCLIPMNETILTPYATDKSVWKLNEYLNLGKLVVASGVTKEEERKNLVVVKSSQLEETIRANLQRRPEALNKEDFRIWEMNQETIREVYEKVT</sequence>
<reference evidence="1 2" key="1">
    <citation type="submission" date="2023-03" db="EMBL/GenBank/DDBJ databases">
        <title>WGS of Methanotrichaceae archaeon Mx.</title>
        <authorList>
            <person name="Sorokin D.Y."/>
            <person name="Merkel A.Y."/>
        </authorList>
    </citation>
    <scope>NUCLEOTIDE SEQUENCE [LARGE SCALE GENOMIC DNA]</scope>
    <source>
        <strain evidence="1 2">Mx</strain>
    </source>
</reference>
<name>A0ABT5X9Q4_9EURY</name>
<dbReference type="RefSeq" id="WP_316967140.1">
    <property type="nucleotide sequence ID" value="NZ_JARFPK010000039.1"/>
</dbReference>
<dbReference type="Proteomes" id="UP001220010">
    <property type="component" value="Unassembled WGS sequence"/>
</dbReference>
<evidence type="ECO:0000313" key="1">
    <source>
        <dbReference type="EMBL" id="MDF0591407.1"/>
    </source>
</evidence>
<keyword evidence="2" id="KW-1185">Reference proteome</keyword>
<dbReference type="SUPFAM" id="SSF53756">
    <property type="entry name" value="UDP-Glycosyltransferase/glycogen phosphorylase"/>
    <property type="match status" value="1"/>
</dbReference>
<dbReference type="EMBL" id="JARFPK010000039">
    <property type="protein sequence ID" value="MDF0591407.1"/>
    <property type="molecule type" value="Genomic_DNA"/>
</dbReference>
<accession>A0ABT5X9Q4</accession>
<keyword evidence="1" id="KW-0328">Glycosyltransferase</keyword>
<dbReference type="PANTHER" id="PTHR45947">
    <property type="entry name" value="SULFOQUINOVOSYL TRANSFERASE SQD2"/>
    <property type="match status" value="1"/>
</dbReference>
<organism evidence="1 2">
    <name type="scientific">Candidatus Methanocrinis natronophilus</name>
    <dbReference type="NCBI Taxonomy" id="3033396"/>
    <lineage>
        <taxon>Archaea</taxon>
        <taxon>Methanobacteriati</taxon>
        <taxon>Methanobacteriota</taxon>
        <taxon>Stenosarchaea group</taxon>
        <taxon>Methanomicrobia</taxon>
        <taxon>Methanotrichales</taxon>
        <taxon>Methanotrichaceae</taxon>
        <taxon>Methanocrinis</taxon>
    </lineage>
</organism>
<keyword evidence="1" id="KW-0808">Transferase</keyword>
<dbReference type="Pfam" id="PF13692">
    <property type="entry name" value="Glyco_trans_1_4"/>
    <property type="match status" value="1"/>
</dbReference>
<proteinExistence type="predicted"/>
<dbReference type="EC" id="2.4.-.-" evidence="1"/>
<dbReference type="PANTHER" id="PTHR45947:SF3">
    <property type="entry name" value="SULFOQUINOVOSYL TRANSFERASE SQD2"/>
    <property type="match status" value="1"/>
</dbReference>
<evidence type="ECO:0000313" key="2">
    <source>
        <dbReference type="Proteomes" id="UP001220010"/>
    </source>
</evidence>
<comment type="caution">
    <text evidence="1">The sequence shown here is derived from an EMBL/GenBank/DDBJ whole genome shotgun (WGS) entry which is preliminary data.</text>
</comment>
<dbReference type="GO" id="GO:0016757">
    <property type="term" value="F:glycosyltransferase activity"/>
    <property type="evidence" value="ECO:0007669"/>
    <property type="project" value="UniProtKB-KW"/>
</dbReference>